<reference evidence="1" key="1">
    <citation type="submission" date="2022-03" db="EMBL/GenBank/DDBJ databases">
        <title>De novo assembled genomes of Belliella spp. (Cyclobacteriaceae) strains.</title>
        <authorList>
            <person name="Szabo A."/>
            <person name="Korponai K."/>
            <person name="Felfoldi T."/>
        </authorList>
    </citation>
    <scope>NUCLEOTIDE SEQUENCE</scope>
    <source>
        <strain evidence="1">DSM 107340</strain>
    </source>
</reference>
<protein>
    <submittedName>
        <fullName evidence="1">Uncharacterized protein</fullName>
    </submittedName>
</protein>
<name>A0ABS9UMV4_9BACT</name>
<keyword evidence="2" id="KW-1185">Reference proteome</keyword>
<dbReference type="EMBL" id="JAKZGS010000004">
    <property type="protein sequence ID" value="MCH7397917.1"/>
    <property type="molecule type" value="Genomic_DNA"/>
</dbReference>
<evidence type="ECO:0000313" key="2">
    <source>
        <dbReference type="Proteomes" id="UP001165488"/>
    </source>
</evidence>
<proteinExistence type="predicted"/>
<dbReference type="InterPro" id="IPR011047">
    <property type="entry name" value="Quinoprotein_ADH-like_sf"/>
</dbReference>
<organism evidence="1 2">
    <name type="scientific">Belliella calami</name>
    <dbReference type="NCBI Taxonomy" id="2923436"/>
    <lineage>
        <taxon>Bacteria</taxon>
        <taxon>Pseudomonadati</taxon>
        <taxon>Bacteroidota</taxon>
        <taxon>Cytophagia</taxon>
        <taxon>Cytophagales</taxon>
        <taxon>Cyclobacteriaceae</taxon>
        <taxon>Belliella</taxon>
    </lineage>
</organism>
<dbReference type="SUPFAM" id="SSF50998">
    <property type="entry name" value="Quinoprotein alcohol dehydrogenase-like"/>
    <property type="match status" value="1"/>
</dbReference>
<dbReference type="Proteomes" id="UP001165488">
    <property type="component" value="Unassembled WGS sequence"/>
</dbReference>
<evidence type="ECO:0000313" key="1">
    <source>
        <dbReference type="EMBL" id="MCH7397917.1"/>
    </source>
</evidence>
<dbReference type="RefSeq" id="WP_241274428.1">
    <property type="nucleotide sequence ID" value="NZ_JAKZGS010000004.1"/>
</dbReference>
<accession>A0ABS9UMV4</accession>
<sequence>MKYSRISLVLFISFVFITNVYAQAIKLENIQNIEMKYIQCIVKEDKIVIHDKRETEIYIYDMNGTLLNQRKMEHNFPGNGIFQIDISDKNIHLLLLSPYAISKQSLDLKSKDKSLVNMQTNKLKVFDFSSSVFLELSNGKYLASTLEYEYLNKFRKGNSLTIFDIKNNSNISFSEFPKFLSNGFYFFSGKQRFISFSNNLIYSYFNGDSEIKVYNENGSQINSIKLEKDFVPKKLYDASTKIELFRDFLSLSVEVKKNLTNLWAIDFSVNSSQNIYFVYQNLENGYLIKELDSNSGKILKTKEIKDYPINPVGFVNDKYYYIFKSDGQYFLKSI</sequence>
<comment type="caution">
    <text evidence="1">The sequence shown here is derived from an EMBL/GenBank/DDBJ whole genome shotgun (WGS) entry which is preliminary data.</text>
</comment>
<gene>
    <name evidence="1" type="ORF">MM236_07950</name>
</gene>